<evidence type="ECO:0000313" key="2">
    <source>
        <dbReference type="EMBL" id="GIG99064.1"/>
    </source>
</evidence>
<evidence type="ECO:0000256" key="1">
    <source>
        <dbReference type="SAM" id="Phobius"/>
    </source>
</evidence>
<dbReference type="EMBL" id="BONX01000039">
    <property type="protein sequence ID" value="GIG99064.1"/>
    <property type="molecule type" value="Genomic_DNA"/>
</dbReference>
<gene>
    <name evidence="2" type="ORF">Pma05_56370</name>
</gene>
<feature type="transmembrane region" description="Helical" evidence="1">
    <location>
        <begin position="450"/>
        <end position="476"/>
    </location>
</feature>
<comment type="caution">
    <text evidence="2">The sequence shown here is derived from an EMBL/GenBank/DDBJ whole genome shotgun (WGS) entry which is preliminary data.</text>
</comment>
<dbReference type="Gene3D" id="2.130.10.10">
    <property type="entry name" value="YVTN repeat-like/Quinoprotein amine dehydrogenase"/>
    <property type="match status" value="1"/>
</dbReference>
<dbReference type="InterPro" id="IPR015943">
    <property type="entry name" value="WD40/YVTN_repeat-like_dom_sf"/>
</dbReference>
<proteinExistence type="predicted"/>
<keyword evidence="1" id="KW-0812">Transmembrane</keyword>
<reference evidence="2 3" key="1">
    <citation type="submission" date="2021-01" db="EMBL/GenBank/DDBJ databases">
        <title>Whole genome shotgun sequence of Plantactinospora mayteni NBRC 109088.</title>
        <authorList>
            <person name="Komaki H."/>
            <person name="Tamura T."/>
        </authorList>
    </citation>
    <scope>NUCLEOTIDE SEQUENCE [LARGE SCALE GENOMIC DNA]</scope>
    <source>
        <strain evidence="2 3">NBRC 109088</strain>
    </source>
</reference>
<feature type="transmembrane region" description="Helical" evidence="1">
    <location>
        <begin position="38"/>
        <end position="59"/>
    </location>
</feature>
<dbReference type="SUPFAM" id="SSF82171">
    <property type="entry name" value="DPP6 N-terminal domain-like"/>
    <property type="match status" value="1"/>
</dbReference>
<organism evidence="2 3">
    <name type="scientific">Plantactinospora mayteni</name>
    <dbReference type="NCBI Taxonomy" id="566021"/>
    <lineage>
        <taxon>Bacteria</taxon>
        <taxon>Bacillati</taxon>
        <taxon>Actinomycetota</taxon>
        <taxon>Actinomycetes</taxon>
        <taxon>Micromonosporales</taxon>
        <taxon>Micromonosporaceae</taxon>
        <taxon>Plantactinospora</taxon>
    </lineage>
</organism>
<dbReference type="Proteomes" id="UP000621500">
    <property type="component" value="Unassembled WGS sequence"/>
</dbReference>
<dbReference type="RefSeq" id="WP_203860467.1">
    <property type="nucleotide sequence ID" value="NZ_BAAAZQ010000009.1"/>
</dbReference>
<keyword evidence="3" id="KW-1185">Reference proteome</keyword>
<protein>
    <recommendedName>
        <fullName evidence="4">Pyrrolo-quinoline quinone</fullName>
    </recommendedName>
</protein>
<accession>A0ABQ4EWT1</accession>
<evidence type="ECO:0008006" key="4">
    <source>
        <dbReference type="Google" id="ProtNLM"/>
    </source>
</evidence>
<evidence type="ECO:0000313" key="3">
    <source>
        <dbReference type="Proteomes" id="UP000621500"/>
    </source>
</evidence>
<name>A0ABQ4EWT1_9ACTN</name>
<sequence>MTAHLREVLAEVGESMPPARLTPDVWRRGRQARRRSRLRRSGAAGLVVLLVALALPWSLSRPYPVPWTAGDAGPAVPSRLALPWMWQATVQMDPPGPASVLFGGDSIGLRGTDIFDSEGKLAVVGRNSGDYRMLLYGGWDSIAAGENALLAPDGTRVAQSYLEGSGLDATAGVTIVDLTTGRSTQHGARHGTGCCEPVAWAPDGGSLLVSVTGSAEVTDPNTGYIWHPERLALLDLATDALVPLRDFTPARAIRTASRAAFAPDGQTLAVTEGSMVRLVDRTGTVRWSAELGDRTYLAGTGAFSADGSRITTVTLDGCLDECDEAALAARRWSVGFLDAATGRPLPGAGFAVVTGLAVRALGWANGRELVVLRYEPEAGAHKTRDQGWNDTGWYETGHVTLLALGPDGSTRTLIDPPDDVLTMDVAQDLLTAGRFGGPSSTASMFPARGIIWVAAIPLGCLSAVVGVVALLVVYAVRRRRTAARRH</sequence>
<keyword evidence="1" id="KW-0472">Membrane</keyword>
<keyword evidence="1" id="KW-1133">Transmembrane helix</keyword>